<dbReference type="InterPro" id="IPR018490">
    <property type="entry name" value="cNMP-bd_dom_sf"/>
</dbReference>
<evidence type="ECO:0000259" key="1">
    <source>
        <dbReference type="PROSITE" id="PS50042"/>
    </source>
</evidence>
<evidence type="ECO:0000313" key="3">
    <source>
        <dbReference type="Proteomes" id="UP001515480"/>
    </source>
</evidence>
<dbReference type="CDD" id="cd00038">
    <property type="entry name" value="CAP_ED"/>
    <property type="match status" value="1"/>
</dbReference>
<dbReference type="InterPro" id="IPR000595">
    <property type="entry name" value="cNMP-bd_dom"/>
</dbReference>
<feature type="domain" description="Cyclic nucleotide-binding" evidence="1">
    <location>
        <begin position="95"/>
        <end position="173"/>
    </location>
</feature>
<dbReference type="Gene3D" id="2.60.120.10">
    <property type="entry name" value="Jelly Rolls"/>
    <property type="match status" value="1"/>
</dbReference>
<name>A0AB34JDV5_PRYPA</name>
<keyword evidence="3" id="KW-1185">Reference proteome</keyword>
<dbReference type="SUPFAM" id="SSF51206">
    <property type="entry name" value="cAMP-binding domain-like"/>
    <property type="match status" value="1"/>
</dbReference>
<organism evidence="2 3">
    <name type="scientific">Prymnesium parvum</name>
    <name type="common">Toxic golden alga</name>
    <dbReference type="NCBI Taxonomy" id="97485"/>
    <lineage>
        <taxon>Eukaryota</taxon>
        <taxon>Haptista</taxon>
        <taxon>Haptophyta</taxon>
        <taxon>Prymnesiophyceae</taxon>
        <taxon>Prymnesiales</taxon>
        <taxon>Prymnesiaceae</taxon>
        <taxon>Prymnesium</taxon>
    </lineage>
</organism>
<dbReference type="PROSITE" id="PS50042">
    <property type="entry name" value="CNMP_BINDING_3"/>
    <property type="match status" value="1"/>
</dbReference>
<evidence type="ECO:0000313" key="2">
    <source>
        <dbReference type="EMBL" id="KAL1519040.1"/>
    </source>
</evidence>
<comment type="caution">
    <text evidence="2">The sequence shown here is derived from an EMBL/GenBank/DDBJ whole genome shotgun (WGS) entry which is preliminary data.</text>
</comment>
<sequence>MKSYLGLQRHLTYLRTKQKAAKNLFTDVQNAELPLPRVLVRRMSGLQFHWKKTGAAALSAILKGSSAAKKGRDLHVEVSEAEIRARVREALSPISLSDAQLTELLELAERRTYPRYATVIREGAAGNHAFVLVHGVLNVHRVRHGVTLNHVATPGPYGLFGESGMQARVPFCALACSKLTCTEA</sequence>
<dbReference type="EMBL" id="JBGBPQ010000010">
    <property type="protein sequence ID" value="KAL1519040.1"/>
    <property type="molecule type" value="Genomic_DNA"/>
</dbReference>
<proteinExistence type="predicted"/>
<dbReference type="Proteomes" id="UP001515480">
    <property type="component" value="Unassembled WGS sequence"/>
</dbReference>
<reference evidence="2 3" key="1">
    <citation type="journal article" date="2024" name="Science">
        <title>Giant polyketide synthase enzymes in the biosynthesis of giant marine polyether toxins.</title>
        <authorList>
            <person name="Fallon T.R."/>
            <person name="Shende V.V."/>
            <person name="Wierzbicki I.H."/>
            <person name="Pendleton A.L."/>
            <person name="Watervoot N.F."/>
            <person name="Auber R.P."/>
            <person name="Gonzalez D.J."/>
            <person name="Wisecaver J.H."/>
            <person name="Moore B.S."/>
        </authorList>
    </citation>
    <scope>NUCLEOTIDE SEQUENCE [LARGE SCALE GENOMIC DNA]</scope>
    <source>
        <strain evidence="2 3">12B1</strain>
    </source>
</reference>
<gene>
    <name evidence="2" type="ORF">AB1Y20_003308</name>
</gene>
<dbReference type="InterPro" id="IPR014710">
    <property type="entry name" value="RmlC-like_jellyroll"/>
</dbReference>
<dbReference type="AlphaFoldDB" id="A0AB34JDV5"/>
<protein>
    <recommendedName>
        <fullName evidence="1">Cyclic nucleotide-binding domain-containing protein</fullName>
    </recommendedName>
</protein>
<accession>A0AB34JDV5</accession>